<feature type="region of interest" description="Disordered" evidence="2">
    <location>
        <begin position="1"/>
        <end position="57"/>
    </location>
</feature>
<evidence type="ECO:0000256" key="2">
    <source>
        <dbReference type="SAM" id="MobiDB-lite"/>
    </source>
</evidence>
<proteinExistence type="inferred from homology"/>
<evidence type="ECO:0000256" key="1">
    <source>
        <dbReference type="ARBA" id="ARBA00009129"/>
    </source>
</evidence>
<evidence type="ECO:0000259" key="3">
    <source>
        <dbReference type="Pfam" id="PF05532"/>
    </source>
</evidence>
<evidence type="ECO:0000313" key="5">
    <source>
        <dbReference type="Proteomes" id="UP001555826"/>
    </source>
</evidence>
<feature type="domain" description="CsbD-like" evidence="3">
    <location>
        <begin position="5"/>
        <end position="56"/>
    </location>
</feature>
<dbReference type="InterPro" id="IPR036629">
    <property type="entry name" value="YjbJ_sf"/>
</dbReference>
<dbReference type="EMBL" id="JBFNQN010000006">
    <property type="protein sequence ID" value="MEW9265228.1"/>
    <property type="molecule type" value="Genomic_DNA"/>
</dbReference>
<protein>
    <submittedName>
        <fullName evidence="4">CsbD family protein</fullName>
    </submittedName>
</protein>
<dbReference type="InterPro" id="IPR008462">
    <property type="entry name" value="CsbD"/>
</dbReference>
<accession>A0ABV3P6H7</accession>
<reference evidence="4 5" key="1">
    <citation type="submission" date="2024-07" db="EMBL/GenBank/DDBJ databases">
        <authorList>
            <person name="Thanompreechachai J."/>
            <person name="Duangmal K."/>
        </authorList>
    </citation>
    <scope>NUCLEOTIDE SEQUENCE [LARGE SCALE GENOMIC DNA]</scope>
    <source>
        <strain evidence="4 5">KCTC 19886</strain>
    </source>
</reference>
<dbReference type="Proteomes" id="UP001555826">
    <property type="component" value="Unassembled WGS sequence"/>
</dbReference>
<name>A0ABV3P6H7_9ACTN</name>
<dbReference type="RefSeq" id="WP_367638192.1">
    <property type="nucleotide sequence ID" value="NZ_JBFNQN010000006.1"/>
</dbReference>
<sequence length="57" mass="5940">MSATDKIKNAAQDLAGKAKEAVGGAKGDDELRAEGQKDQAAADLKQRGEHVKDAFKG</sequence>
<feature type="compositionally biased region" description="Basic and acidic residues" evidence="2">
    <location>
        <begin position="44"/>
        <end position="57"/>
    </location>
</feature>
<comment type="caution">
    <text evidence="4">The sequence shown here is derived from an EMBL/GenBank/DDBJ whole genome shotgun (WGS) entry which is preliminary data.</text>
</comment>
<evidence type="ECO:0000313" key="4">
    <source>
        <dbReference type="EMBL" id="MEW9265228.1"/>
    </source>
</evidence>
<dbReference type="SUPFAM" id="SSF69047">
    <property type="entry name" value="Hypothetical protein YjbJ"/>
    <property type="match status" value="1"/>
</dbReference>
<dbReference type="Pfam" id="PF05532">
    <property type="entry name" value="CsbD"/>
    <property type="match status" value="1"/>
</dbReference>
<keyword evidence="5" id="KW-1185">Reference proteome</keyword>
<feature type="compositionally biased region" description="Basic and acidic residues" evidence="2">
    <location>
        <begin position="16"/>
        <end position="37"/>
    </location>
</feature>
<organism evidence="4 5">
    <name type="scientific">Kineococcus endophyticus</name>
    <dbReference type="NCBI Taxonomy" id="1181883"/>
    <lineage>
        <taxon>Bacteria</taxon>
        <taxon>Bacillati</taxon>
        <taxon>Actinomycetota</taxon>
        <taxon>Actinomycetes</taxon>
        <taxon>Kineosporiales</taxon>
        <taxon>Kineosporiaceae</taxon>
        <taxon>Kineococcus</taxon>
    </lineage>
</organism>
<dbReference type="Gene3D" id="1.10.1470.10">
    <property type="entry name" value="YjbJ"/>
    <property type="match status" value="1"/>
</dbReference>
<comment type="similarity">
    <text evidence="1">Belongs to the UPF0337 (CsbD) family.</text>
</comment>
<gene>
    <name evidence="4" type="ORF">AB1207_10765</name>
</gene>